<accession>A0ABN9LGF1</accession>
<dbReference type="EMBL" id="CAUEEQ010018282">
    <property type="protein sequence ID" value="CAJ0940844.1"/>
    <property type="molecule type" value="Genomic_DNA"/>
</dbReference>
<proteinExistence type="predicted"/>
<evidence type="ECO:0000313" key="3">
    <source>
        <dbReference type="Proteomes" id="UP001176940"/>
    </source>
</evidence>
<dbReference type="PANTHER" id="PTHR45036:SF1">
    <property type="entry name" value="METHYLTRANSFERASE LIKE 7A"/>
    <property type="match status" value="1"/>
</dbReference>
<organism evidence="2 3">
    <name type="scientific">Ranitomeya imitator</name>
    <name type="common">mimic poison frog</name>
    <dbReference type="NCBI Taxonomy" id="111125"/>
    <lineage>
        <taxon>Eukaryota</taxon>
        <taxon>Metazoa</taxon>
        <taxon>Chordata</taxon>
        <taxon>Craniata</taxon>
        <taxon>Vertebrata</taxon>
        <taxon>Euteleostomi</taxon>
        <taxon>Amphibia</taxon>
        <taxon>Batrachia</taxon>
        <taxon>Anura</taxon>
        <taxon>Neobatrachia</taxon>
        <taxon>Hyloidea</taxon>
        <taxon>Dendrobatidae</taxon>
        <taxon>Dendrobatinae</taxon>
        <taxon>Ranitomeya</taxon>
    </lineage>
</organism>
<dbReference type="Proteomes" id="UP001176940">
    <property type="component" value="Unassembled WGS sequence"/>
</dbReference>
<comment type="caution">
    <text evidence="2">The sequence shown here is derived from an EMBL/GenBank/DDBJ whole genome shotgun (WGS) entry which is preliminary data.</text>
</comment>
<dbReference type="InterPro" id="IPR013216">
    <property type="entry name" value="Methyltransf_11"/>
</dbReference>
<sequence>MDDQKRKLFSNISDFSGPSKELRLLEVGCGSGANFKYYPSGCKVTCLDINPNFEKFLSKNQAKNDHLIYERFVVASADNMTSIVDGSMDVVVCTLLACSVPNIPAVVKEVKRVLRTVTWDLIPSDGIVRHMRSAALTGGGAQPIAAGCQLTIAADIRHYVPGAVTDRYRHINPRHTAIKHDRSVSGA</sequence>
<name>A0ABN9LGF1_9NEOB</name>
<dbReference type="InterPro" id="IPR029063">
    <property type="entry name" value="SAM-dependent_MTases_sf"/>
</dbReference>
<keyword evidence="3" id="KW-1185">Reference proteome</keyword>
<evidence type="ECO:0000259" key="1">
    <source>
        <dbReference type="Pfam" id="PF08241"/>
    </source>
</evidence>
<dbReference type="PANTHER" id="PTHR45036">
    <property type="entry name" value="METHYLTRANSFERASE LIKE 7B"/>
    <property type="match status" value="1"/>
</dbReference>
<reference evidence="2" key="1">
    <citation type="submission" date="2023-07" db="EMBL/GenBank/DDBJ databases">
        <authorList>
            <person name="Stuckert A."/>
        </authorList>
    </citation>
    <scope>NUCLEOTIDE SEQUENCE</scope>
</reference>
<gene>
    <name evidence="2" type="ORF">RIMI_LOCUS8994807</name>
</gene>
<dbReference type="SUPFAM" id="SSF53335">
    <property type="entry name" value="S-adenosyl-L-methionine-dependent methyltransferases"/>
    <property type="match status" value="1"/>
</dbReference>
<dbReference type="CDD" id="cd02440">
    <property type="entry name" value="AdoMet_MTases"/>
    <property type="match status" value="1"/>
</dbReference>
<feature type="domain" description="Methyltransferase type 11" evidence="1">
    <location>
        <begin position="25"/>
        <end position="115"/>
    </location>
</feature>
<evidence type="ECO:0000313" key="2">
    <source>
        <dbReference type="EMBL" id="CAJ0940844.1"/>
    </source>
</evidence>
<dbReference type="Gene3D" id="3.40.50.150">
    <property type="entry name" value="Vaccinia Virus protein VP39"/>
    <property type="match status" value="1"/>
</dbReference>
<dbReference type="Pfam" id="PF08241">
    <property type="entry name" value="Methyltransf_11"/>
    <property type="match status" value="1"/>
</dbReference>
<dbReference type="InterPro" id="IPR052356">
    <property type="entry name" value="Thiol_S-MT"/>
</dbReference>
<protein>
    <recommendedName>
        <fullName evidence="1">Methyltransferase type 11 domain-containing protein</fullName>
    </recommendedName>
</protein>